<name>A0A2Z6MD36_TRISU</name>
<gene>
    <name evidence="2" type="ORF">TSUD_84910</name>
</gene>
<evidence type="ECO:0000256" key="1">
    <source>
        <dbReference type="SAM" id="Coils"/>
    </source>
</evidence>
<evidence type="ECO:0000313" key="2">
    <source>
        <dbReference type="EMBL" id="GAU20773.1"/>
    </source>
</evidence>
<organism evidence="2 3">
    <name type="scientific">Trifolium subterraneum</name>
    <name type="common">Subterranean clover</name>
    <dbReference type="NCBI Taxonomy" id="3900"/>
    <lineage>
        <taxon>Eukaryota</taxon>
        <taxon>Viridiplantae</taxon>
        <taxon>Streptophyta</taxon>
        <taxon>Embryophyta</taxon>
        <taxon>Tracheophyta</taxon>
        <taxon>Spermatophyta</taxon>
        <taxon>Magnoliopsida</taxon>
        <taxon>eudicotyledons</taxon>
        <taxon>Gunneridae</taxon>
        <taxon>Pentapetalae</taxon>
        <taxon>rosids</taxon>
        <taxon>fabids</taxon>
        <taxon>Fabales</taxon>
        <taxon>Fabaceae</taxon>
        <taxon>Papilionoideae</taxon>
        <taxon>50 kb inversion clade</taxon>
        <taxon>NPAAA clade</taxon>
        <taxon>Hologalegina</taxon>
        <taxon>IRL clade</taxon>
        <taxon>Trifolieae</taxon>
        <taxon>Trifolium</taxon>
    </lineage>
</organism>
<dbReference type="EMBL" id="DF973219">
    <property type="protein sequence ID" value="GAU20773.1"/>
    <property type="molecule type" value="Genomic_DNA"/>
</dbReference>
<proteinExistence type="predicted"/>
<protein>
    <submittedName>
        <fullName evidence="2">Uncharacterized protein</fullName>
    </submittedName>
</protein>
<accession>A0A2Z6MD36</accession>
<feature type="coiled-coil region" evidence="1">
    <location>
        <begin position="5"/>
        <end position="36"/>
    </location>
</feature>
<evidence type="ECO:0000313" key="3">
    <source>
        <dbReference type="Proteomes" id="UP000242715"/>
    </source>
</evidence>
<dbReference type="Proteomes" id="UP000242715">
    <property type="component" value="Unassembled WGS sequence"/>
</dbReference>
<reference evidence="3" key="1">
    <citation type="journal article" date="2017" name="Front. Plant Sci.">
        <title>Climate Clever Clovers: New Paradigm to Reduce the Environmental Footprint of Ruminants by Breeding Low Methanogenic Forages Utilizing Haplotype Variation.</title>
        <authorList>
            <person name="Kaur P."/>
            <person name="Appels R."/>
            <person name="Bayer P.E."/>
            <person name="Keeble-Gagnere G."/>
            <person name="Wang J."/>
            <person name="Hirakawa H."/>
            <person name="Shirasawa K."/>
            <person name="Vercoe P."/>
            <person name="Stefanova K."/>
            <person name="Durmic Z."/>
            <person name="Nichols P."/>
            <person name="Revell C."/>
            <person name="Isobe S.N."/>
            <person name="Edwards D."/>
            <person name="Erskine W."/>
        </authorList>
    </citation>
    <scope>NUCLEOTIDE SEQUENCE [LARGE SCALE GENOMIC DNA]</scope>
    <source>
        <strain evidence="3">cv. Daliak</strain>
    </source>
</reference>
<dbReference type="OrthoDB" id="1096033at2759"/>
<dbReference type="AlphaFoldDB" id="A0A2Z6MD36"/>
<sequence length="66" mass="7772">MGHWNRKLIKEFESALEKCEEQKKEMSEKLKALCDEETVRKEKLARSKKESAKIARLVGFAKFKMV</sequence>
<keyword evidence="3" id="KW-1185">Reference proteome</keyword>
<keyword evidence="1" id="KW-0175">Coiled coil</keyword>